<keyword evidence="2" id="KW-0964">Secreted</keyword>
<dbReference type="Pfam" id="PF02199">
    <property type="entry name" value="SapA"/>
    <property type="match status" value="1"/>
</dbReference>
<accession>A0A8T2PRN1</accession>
<feature type="chain" id="PRO_5035750229" description="Surfactant protein Ba" evidence="7">
    <location>
        <begin position="21"/>
        <end position="342"/>
    </location>
</feature>
<feature type="signal peptide" evidence="7">
    <location>
        <begin position="1"/>
        <end position="20"/>
    </location>
</feature>
<dbReference type="InterPro" id="IPR003119">
    <property type="entry name" value="SAP_A"/>
</dbReference>
<evidence type="ECO:0000256" key="1">
    <source>
        <dbReference type="ARBA" id="ARBA00004613"/>
    </source>
</evidence>
<dbReference type="EMBL" id="JAFBMS010000003">
    <property type="protein sequence ID" value="KAG9354020.1"/>
    <property type="molecule type" value="Genomic_DNA"/>
</dbReference>
<dbReference type="Pfam" id="PF05184">
    <property type="entry name" value="SapB_1"/>
    <property type="match status" value="1"/>
</dbReference>
<gene>
    <name evidence="10" type="ORF">JZ751_012144</name>
</gene>
<feature type="domain" description="Saposin A-type" evidence="9">
    <location>
        <begin position="306"/>
        <end position="342"/>
    </location>
</feature>
<evidence type="ECO:0008006" key="12">
    <source>
        <dbReference type="Google" id="ProtNLM"/>
    </source>
</evidence>
<dbReference type="PROSITE" id="PS51110">
    <property type="entry name" value="SAP_A"/>
    <property type="match status" value="1"/>
</dbReference>
<reference evidence="10" key="1">
    <citation type="thesis" date="2021" institute="BYU ScholarsArchive" country="Provo, UT, USA">
        <title>Applications of and Algorithms for Genome Assembly and Genomic Analyses with an Emphasis on Marine Teleosts.</title>
        <authorList>
            <person name="Pickett B.D."/>
        </authorList>
    </citation>
    <scope>NUCLEOTIDE SEQUENCE</scope>
    <source>
        <strain evidence="10">HI-2016</strain>
    </source>
</reference>
<evidence type="ECO:0000256" key="3">
    <source>
        <dbReference type="ARBA" id="ARBA00022729"/>
    </source>
</evidence>
<evidence type="ECO:0000259" key="8">
    <source>
        <dbReference type="PROSITE" id="PS50015"/>
    </source>
</evidence>
<evidence type="ECO:0000256" key="5">
    <source>
        <dbReference type="ARBA" id="ARBA00023157"/>
    </source>
</evidence>
<dbReference type="InterPro" id="IPR051428">
    <property type="entry name" value="Sphingo_Act-Surfact_Prot"/>
</dbReference>
<organism evidence="10 11">
    <name type="scientific">Albula glossodonta</name>
    <name type="common">roundjaw bonefish</name>
    <dbReference type="NCBI Taxonomy" id="121402"/>
    <lineage>
        <taxon>Eukaryota</taxon>
        <taxon>Metazoa</taxon>
        <taxon>Chordata</taxon>
        <taxon>Craniata</taxon>
        <taxon>Vertebrata</taxon>
        <taxon>Euteleostomi</taxon>
        <taxon>Actinopterygii</taxon>
        <taxon>Neopterygii</taxon>
        <taxon>Teleostei</taxon>
        <taxon>Albuliformes</taxon>
        <taxon>Albulidae</taxon>
        <taxon>Albula</taxon>
    </lineage>
</organism>
<evidence type="ECO:0000259" key="9">
    <source>
        <dbReference type="PROSITE" id="PS51110"/>
    </source>
</evidence>
<evidence type="ECO:0000256" key="2">
    <source>
        <dbReference type="ARBA" id="ARBA00022525"/>
    </source>
</evidence>
<dbReference type="Gene3D" id="1.10.225.10">
    <property type="entry name" value="Saposin-like"/>
    <property type="match status" value="1"/>
</dbReference>
<dbReference type="GO" id="GO:0006629">
    <property type="term" value="P:lipid metabolic process"/>
    <property type="evidence" value="ECO:0007669"/>
    <property type="project" value="InterPro"/>
</dbReference>
<keyword evidence="11" id="KW-1185">Reference proteome</keyword>
<dbReference type="AlphaFoldDB" id="A0A8T2PRN1"/>
<dbReference type="Pfam" id="PF03489">
    <property type="entry name" value="SapB_2"/>
    <property type="match status" value="1"/>
</dbReference>
<protein>
    <recommendedName>
        <fullName evidence="12">Surfactant protein Ba</fullName>
    </recommendedName>
</protein>
<feature type="domain" description="Saposin B-type" evidence="8">
    <location>
        <begin position="35"/>
        <end position="117"/>
    </location>
</feature>
<dbReference type="GO" id="GO:0005737">
    <property type="term" value="C:cytoplasm"/>
    <property type="evidence" value="ECO:0007669"/>
    <property type="project" value="UniProtKB-ARBA"/>
</dbReference>
<dbReference type="OrthoDB" id="8889685at2759"/>
<keyword evidence="4" id="KW-0677">Repeat</keyword>
<dbReference type="SMART" id="SM00162">
    <property type="entry name" value="SAPA"/>
    <property type="match status" value="1"/>
</dbReference>
<evidence type="ECO:0000256" key="4">
    <source>
        <dbReference type="ARBA" id="ARBA00022737"/>
    </source>
</evidence>
<dbReference type="PANTHER" id="PTHR11480">
    <property type="entry name" value="SAPOSIN-RELATED"/>
    <property type="match status" value="1"/>
</dbReference>
<evidence type="ECO:0000313" key="10">
    <source>
        <dbReference type="EMBL" id="KAG9354020.1"/>
    </source>
</evidence>
<comment type="caution">
    <text evidence="10">The sequence shown here is derived from an EMBL/GenBank/DDBJ whole genome shotgun (WGS) entry which is preliminary data.</text>
</comment>
<dbReference type="PROSITE" id="PS50015">
    <property type="entry name" value="SAP_B"/>
    <property type="match status" value="1"/>
</dbReference>
<dbReference type="GO" id="GO:0005576">
    <property type="term" value="C:extracellular region"/>
    <property type="evidence" value="ECO:0007669"/>
    <property type="project" value="UniProtKB-SubCell"/>
</dbReference>
<keyword evidence="3 7" id="KW-0732">Signal</keyword>
<proteinExistence type="predicted"/>
<evidence type="ECO:0000256" key="6">
    <source>
        <dbReference type="ARBA" id="ARBA00023180"/>
    </source>
</evidence>
<sequence length="342" mass="37490">MAPFKFAFLVFIALDSSALAGVIDAQSARDEWSEMQDTCKDCTQIMELLADMLKNADTQDLIKKALEDLCKLLPGTKAQNLCVEQVEKNLPMAIKLLTAFIKPSQICTSIGLCKGQSQGMEEELLTNLIANFHIAPGTGTMSELVEFLLSWATPQRVCSLLRLCSSQDDCYSCQTLAVLARFHLGSNTTELQTSSFLESVCMLHPSAIPELHPHSGHPLLLHLHSPPYSSSPTPSHLSLLCLYILPLLFQNSCVIQLLVAIGSACLDCESFTQHHRPALQRALAKPVGILDLCEGALLCAAVTETGVKGRDPCSRGALYRCRDQKTAKECNSVSFCEKYVWQ</sequence>
<evidence type="ECO:0000256" key="7">
    <source>
        <dbReference type="SAM" id="SignalP"/>
    </source>
</evidence>
<name>A0A8T2PRN1_9TELE</name>
<evidence type="ECO:0000313" key="11">
    <source>
        <dbReference type="Proteomes" id="UP000824540"/>
    </source>
</evidence>
<dbReference type="InterPro" id="IPR008139">
    <property type="entry name" value="SaposinB_dom"/>
</dbReference>
<dbReference type="InterPro" id="IPR011001">
    <property type="entry name" value="Saposin-like"/>
</dbReference>
<dbReference type="SUPFAM" id="SSF47862">
    <property type="entry name" value="Saposin"/>
    <property type="match status" value="2"/>
</dbReference>
<dbReference type="Proteomes" id="UP000824540">
    <property type="component" value="Unassembled WGS sequence"/>
</dbReference>
<keyword evidence="6" id="KW-0325">Glycoprotein</keyword>
<comment type="subcellular location">
    <subcellularLocation>
        <location evidence="1">Secreted</location>
    </subcellularLocation>
</comment>
<keyword evidence="5" id="KW-1015">Disulfide bond</keyword>
<dbReference type="SMART" id="SM00741">
    <property type="entry name" value="SapB"/>
    <property type="match status" value="1"/>
</dbReference>
<dbReference type="InterPro" id="IPR007856">
    <property type="entry name" value="SapB_1"/>
</dbReference>
<dbReference type="InterPro" id="IPR008138">
    <property type="entry name" value="SapB_2"/>
</dbReference>